<gene>
    <name evidence="12" type="ORF">SEMRO_2174_G317720.1</name>
</gene>
<evidence type="ECO:0000256" key="7">
    <source>
        <dbReference type="ARBA" id="ARBA00023180"/>
    </source>
</evidence>
<keyword evidence="6" id="KW-1015">Disulfide bond</keyword>
<dbReference type="Gene3D" id="1.20.120.310">
    <property type="entry name" value="ERV/ALR sulfhydryl oxidase domain"/>
    <property type="match status" value="1"/>
</dbReference>
<name>A0A9N8F064_9STRA</name>
<dbReference type="GO" id="GO:0005615">
    <property type="term" value="C:extracellular space"/>
    <property type="evidence" value="ECO:0007669"/>
    <property type="project" value="TreeGrafter"/>
</dbReference>
<dbReference type="Gene3D" id="3.40.30.10">
    <property type="entry name" value="Glutaredoxin"/>
    <property type="match status" value="1"/>
</dbReference>
<dbReference type="InterPro" id="IPR013766">
    <property type="entry name" value="Thioredoxin_domain"/>
</dbReference>
<proteinExistence type="predicted"/>
<keyword evidence="8" id="KW-1133">Transmembrane helix</keyword>
<dbReference type="GO" id="GO:0006457">
    <property type="term" value="P:protein folding"/>
    <property type="evidence" value="ECO:0007669"/>
    <property type="project" value="TreeGrafter"/>
</dbReference>
<evidence type="ECO:0000259" key="10">
    <source>
        <dbReference type="PROSITE" id="PS51324"/>
    </source>
</evidence>
<keyword evidence="4 8" id="KW-0274">FAD</keyword>
<evidence type="ECO:0000256" key="6">
    <source>
        <dbReference type="ARBA" id="ARBA00023157"/>
    </source>
</evidence>
<organism evidence="12 13">
    <name type="scientific">Seminavis robusta</name>
    <dbReference type="NCBI Taxonomy" id="568900"/>
    <lineage>
        <taxon>Eukaryota</taxon>
        <taxon>Sar</taxon>
        <taxon>Stramenopiles</taxon>
        <taxon>Ochrophyta</taxon>
        <taxon>Bacillariophyta</taxon>
        <taxon>Bacillariophyceae</taxon>
        <taxon>Bacillariophycidae</taxon>
        <taxon>Naviculales</taxon>
        <taxon>Naviculaceae</taxon>
        <taxon>Seminavis</taxon>
    </lineage>
</organism>
<dbReference type="Pfam" id="PF04777">
    <property type="entry name" value="Evr1_Alr"/>
    <property type="match status" value="1"/>
</dbReference>
<feature type="domain" description="Thioredoxin" evidence="11">
    <location>
        <begin position="39"/>
        <end position="203"/>
    </location>
</feature>
<dbReference type="OrthoDB" id="59470at2759"/>
<dbReference type="InterPro" id="IPR036774">
    <property type="entry name" value="ERV/ALR_sulphydryl_oxid_sf"/>
</dbReference>
<dbReference type="EC" id="1.8.3.2" evidence="8"/>
<dbReference type="PROSITE" id="PS51324">
    <property type="entry name" value="ERV_ALR"/>
    <property type="match status" value="1"/>
</dbReference>
<evidence type="ECO:0000256" key="8">
    <source>
        <dbReference type="RuleBase" id="RU371123"/>
    </source>
</evidence>
<feature type="signal peptide" evidence="9">
    <location>
        <begin position="1"/>
        <end position="28"/>
    </location>
</feature>
<evidence type="ECO:0000256" key="1">
    <source>
        <dbReference type="ARBA" id="ARBA00001974"/>
    </source>
</evidence>
<dbReference type="PANTHER" id="PTHR22897:SF8">
    <property type="entry name" value="SULFHYDRYL OXIDASE"/>
    <property type="match status" value="1"/>
</dbReference>
<evidence type="ECO:0000313" key="12">
    <source>
        <dbReference type="EMBL" id="CAB9528224.1"/>
    </source>
</evidence>
<keyword evidence="2 8" id="KW-0285">Flavoprotein</keyword>
<dbReference type="SUPFAM" id="SSF69000">
    <property type="entry name" value="FAD-dependent thiol oxidase"/>
    <property type="match status" value="1"/>
</dbReference>
<feature type="domain" description="ERV/ALR sulfhydryl oxidase" evidence="10">
    <location>
        <begin position="311"/>
        <end position="438"/>
    </location>
</feature>
<keyword evidence="8" id="KW-0472">Membrane</keyword>
<dbReference type="PROSITE" id="PS51352">
    <property type="entry name" value="THIOREDOXIN_2"/>
    <property type="match status" value="1"/>
</dbReference>
<dbReference type="GO" id="GO:0003756">
    <property type="term" value="F:protein disulfide isomerase activity"/>
    <property type="evidence" value="ECO:0007669"/>
    <property type="project" value="TreeGrafter"/>
</dbReference>
<feature type="chain" id="PRO_5040306385" description="Sulfhydryl oxidase" evidence="9">
    <location>
        <begin position="29"/>
        <end position="535"/>
    </location>
</feature>
<dbReference type="GO" id="GO:0016971">
    <property type="term" value="F:flavin-dependent sulfhydryl oxidase activity"/>
    <property type="evidence" value="ECO:0007669"/>
    <property type="project" value="InterPro"/>
</dbReference>
<evidence type="ECO:0000256" key="3">
    <source>
        <dbReference type="ARBA" id="ARBA00022729"/>
    </source>
</evidence>
<evidence type="ECO:0000259" key="11">
    <source>
        <dbReference type="PROSITE" id="PS51352"/>
    </source>
</evidence>
<keyword evidence="5 8" id="KW-0560">Oxidoreductase</keyword>
<evidence type="ECO:0000256" key="2">
    <source>
        <dbReference type="ARBA" id="ARBA00022630"/>
    </source>
</evidence>
<dbReference type="InterPro" id="IPR036249">
    <property type="entry name" value="Thioredoxin-like_sf"/>
</dbReference>
<accession>A0A9N8F064</accession>
<dbReference type="Pfam" id="PF00085">
    <property type="entry name" value="Thioredoxin"/>
    <property type="match status" value="1"/>
</dbReference>
<dbReference type="SUPFAM" id="SSF52833">
    <property type="entry name" value="Thioredoxin-like"/>
    <property type="match status" value="1"/>
</dbReference>
<sequence length="535" mass="60819">MGSSRFVAATLWVHWLILLLVALPSILSSDAANYLYGSLPAQDSDPVLEYEAPEVGSVLNEMGEDAAARPNFLYSPHEGNRVVLYYMPWCPHCRAYVPTYIALARRVEEIITQESQSSFQNKKLLSSVRFYAVSCQPNHQVCKEQHVHGVPGIKIFRAGSADGVPADPNKLHPFQIMRILGIPFGGTVEEEDSARQQRSSLKKVTPTISDKTRFFKRSKSDLYGDAYRSFYFAMKTEVFVQNGVLPEDSKKALADWLLLLQDTLPTTWSIQLLLADLVANFETITQDESNLLAILVKYPPKSTEWSPSCTKGVEGMGYMCGLWGLFHIMTVGMVEFNENVIAENEQASYHTEEVANVVKSYIQHFFGCLVCREHFIQSFDSCAYDRCHRLVKVVGDGKQFWVQLPLWLWQEHNGVNVRLLQERAEEKVTRMEEEVVQWPLRANCPKCWQEDGTMDEDIVYSYLLQEYWPPDTSISARSLVDKGKAESEDTADKSVLAIPLALLLLPFIGPGCLLVIKFRKRREKKRRGRSKKLDL</sequence>
<keyword evidence="13" id="KW-1185">Reference proteome</keyword>
<dbReference type="PROSITE" id="PS00194">
    <property type="entry name" value="THIOREDOXIN_1"/>
    <property type="match status" value="1"/>
</dbReference>
<reference evidence="12" key="1">
    <citation type="submission" date="2020-06" db="EMBL/GenBank/DDBJ databases">
        <authorList>
            <consortium name="Plant Systems Biology data submission"/>
        </authorList>
    </citation>
    <scope>NUCLEOTIDE SEQUENCE</scope>
    <source>
        <strain evidence="12">D6</strain>
    </source>
</reference>
<dbReference type="CDD" id="cd02961">
    <property type="entry name" value="PDI_a_family"/>
    <property type="match status" value="1"/>
</dbReference>
<protein>
    <recommendedName>
        <fullName evidence="8">Sulfhydryl oxidase</fullName>
        <ecNumber evidence="8">1.8.3.2</ecNumber>
    </recommendedName>
</protein>
<evidence type="ECO:0000256" key="4">
    <source>
        <dbReference type="ARBA" id="ARBA00022827"/>
    </source>
</evidence>
<keyword evidence="3 9" id="KW-0732">Signal</keyword>
<evidence type="ECO:0000313" key="13">
    <source>
        <dbReference type="Proteomes" id="UP001153069"/>
    </source>
</evidence>
<dbReference type="EMBL" id="CAICTM010002172">
    <property type="protein sequence ID" value="CAB9528224.1"/>
    <property type="molecule type" value="Genomic_DNA"/>
</dbReference>
<dbReference type="GO" id="GO:0000139">
    <property type="term" value="C:Golgi membrane"/>
    <property type="evidence" value="ECO:0007669"/>
    <property type="project" value="TreeGrafter"/>
</dbReference>
<keyword evidence="7" id="KW-0325">Glycoprotein</keyword>
<dbReference type="PANTHER" id="PTHR22897">
    <property type="entry name" value="QUIESCIN Q6-RELATED SULFHYDRYL OXIDASE"/>
    <property type="match status" value="1"/>
</dbReference>
<comment type="caution">
    <text evidence="12">The sequence shown here is derived from an EMBL/GenBank/DDBJ whole genome shotgun (WGS) entry which is preliminary data.</text>
</comment>
<feature type="transmembrane region" description="Helical" evidence="8">
    <location>
        <begin position="496"/>
        <end position="516"/>
    </location>
</feature>
<dbReference type="InterPro" id="IPR017905">
    <property type="entry name" value="ERV/ALR_sulphydryl_oxidase"/>
</dbReference>
<comment type="cofactor">
    <cofactor evidence="1 8">
        <name>FAD</name>
        <dbReference type="ChEBI" id="CHEBI:57692"/>
    </cofactor>
</comment>
<comment type="catalytic activity">
    <reaction evidence="8">
        <text>2 R'C(R)SH + O2 = R'C(R)S-S(R)CR' + H2O2</text>
        <dbReference type="Rhea" id="RHEA:17357"/>
        <dbReference type="ChEBI" id="CHEBI:15379"/>
        <dbReference type="ChEBI" id="CHEBI:16240"/>
        <dbReference type="ChEBI" id="CHEBI:16520"/>
        <dbReference type="ChEBI" id="CHEBI:17412"/>
        <dbReference type="EC" id="1.8.3.2"/>
    </reaction>
</comment>
<dbReference type="Proteomes" id="UP001153069">
    <property type="component" value="Unassembled WGS sequence"/>
</dbReference>
<dbReference type="AlphaFoldDB" id="A0A9N8F064"/>
<evidence type="ECO:0000256" key="9">
    <source>
        <dbReference type="SAM" id="SignalP"/>
    </source>
</evidence>
<dbReference type="InterPro" id="IPR039798">
    <property type="entry name" value="Sulfhydryl_oxidase"/>
</dbReference>
<keyword evidence="8" id="KW-0812">Transmembrane</keyword>
<evidence type="ECO:0000256" key="5">
    <source>
        <dbReference type="ARBA" id="ARBA00023002"/>
    </source>
</evidence>
<dbReference type="InterPro" id="IPR017937">
    <property type="entry name" value="Thioredoxin_CS"/>
</dbReference>